<dbReference type="Proteomes" id="UP000276991">
    <property type="component" value="Unassembled WGS sequence"/>
</dbReference>
<sequence length="151" mass="17823">MEQNANFMAEEGIVWRNTIPKAPWGGGVYERIIEPKIININAYILDYLTEKLQIIAPTSYDINYITRQKQLDESEGYQVCWPWKDSKVNLQNNYGFCYGRLKTLIKRLQSNQSLLERYNEIIKEQLQSNIIEKVTTNMDQEGIIHYLPHHE</sequence>
<proteinExistence type="predicted"/>
<name>A0A498SSR4_ACAVI</name>
<evidence type="ECO:0000313" key="1">
    <source>
        <dbReference type="EMBL" id="VBB35361.1"/>
    </source>
</evidence>
<feature type="non-terminal residue" evidence="1">
    <location>
        <position position="151"/>
    </location>
</feature>
<dbReference type="OrthoDB" id="5864674at2759"/>
<organism evidence="1 2">
    <name type="scientific">Acanthocheilonema viteae</name>
    <name type="common">Filarial nematode worm</name>
    <name type="synonym">Dipetalonema viteae</name>
    <dbReference type="NCBI Taxonomy" id="6277"/>
    <lineage>
        <taxon>Eukaryota</taxon>
        <taxon>Metazoa</taxon>
        <taxon>Ecdysozoa</taxon>
        <taxon>Nematoda</taxon>
        <taxon>Chromadorea</taxon>
        <taxon>Rhabditida</taxon>
        <taxon>Spirurina</taxon>
        <taxon>Spiruromorpha</taxon>
        <taxon>Filarioidea</taxon>
        <taxon>Onchocercidae</taxon>
        <taxon>Acanthocheilonema</taxon>
    </lineage>
</organism>
<dbReference type="AlphaFoldDB" id="A0A498SSR4"/>
<dbReference type="EMBL" id="UPTC01005693">
    <property type="protein sequence ID" value="VBB35361.1"/>
    <property type="molecule type" value="Genomic_DNA"/>
</dbReference>
<evidence type="ECO:0000313" key="2">
    <source>
        <dbReference type="Proteomes" id="UP000276991"/>
    </source>
</evidence>
<keyword evidence="2" id="KW-1185">Reference proteome</keyword>
<accession>A0A498SSR4</accession>
<protein>
    <submittedName>
        <fullName evidence="1">Uncharacterized protein</fullName>
    </submittedName>
</protein>
<gene>
    <name evidence="1" type="ORF">NAV_LOCUS10152</name>
</gene>
<reference evidence="1 2" key="1">
    <citation type="submission" date="2018-08" db="EMBL/GenBank/DDBJ databases">
        <authorList>
            <person name="Laetsch R D."/>
            <person name="Stevens L."/>
            <person name="Kumar S."/>
            <person name="Blaxter L. M."/>
        </authorList>
    </citation>
    <scope>NUCLEOTIDE SEQUENCE [LARGE SCALE GENOMIC DNA]</scope>
</reference>